<evidence type="ECO:0000313" key="4">
    <source>
        <dbReference type="Proteomes" id="UP001595075"/>
    </source>
</evidence>
<feature type="transmembrane region" description="Helical" evidence="2">
    <location>
        <begin position="20"/>
        <end position="41"/>
    </location>
</feature>
<feature type="transmembrane region" description="Helical" evidence="2">
    <location>
        <begin position="209"/>
        <end position="227"/>
    </location>
</feature>
<feature type="transmembrane region" description="Helical" evidence="2">
    <location>
        <begin position="132"/>
        <end position="152"/>
    </location>
</feature>
<feature type="compositionally biased region" description="Basic and acidic residues" evidence="1">
    <location>
        <begin position="361"/>
        <end position="371"/>
    </location>
</feature>
<protein>
    <recommendedName>
        <fullName evidence="5">Transmembrane protein</fullName>
    </recommendedName>
</protein>
<feature type="transmembrane region" description="Helical" evidence="2">
    <location>
        <begin position="62"/>
        <end position="82"/>
    </location>
</feature>
<feature type="transmembrane region" description="Helical" evidence="2">
    <location>
        <begin position="88"/>
        <end position="112"/>
    </location>
</feature>
<comment type="caution">
    <text evidence="3">The sequence shown here is derived from an EMBL/GenBank/DDBJ whole genome shotgun (WGS) entry which is preliminary data.</text>
</comment>
<accession>A0ABR4CHB3</accession>
<dbReference type="PANTHER" id="PTHR35179">
    <property type="entry name" value="PROTEIN CBG02620"/>
    <property type="match status" value="1"/>
</dbReference>
<evidence type="ECO:0008006" key="5">
    <source>
        <dbReference type="Google" id="ProtNLM"/>
    </source>
</evidence>
<gene>
    <name evidence="3" type="ORF">VTL71DRAFT_15472</name>
</gene>
<proteinExistence type="predicted"/>
<reference evidence="3 4" key="1">
    <citation type="journal article" date="2024" name="Commun. Biol.">
        <title>Comparative genomic analysis of thermophilic fungi reveals convergent evolutionary adaptations and gene losses.</title>
        <authorList>
            <person name="Steindorff A.S."/>
            <person name="Aguilar-Pontes M.V."/>
            <person name="Robinson A.J."/>
            <person name="Andreopoulos B."/>
            <person name="LaButti K."/>
            <person name="Kuo A."/>
            <person name="Mondo S."/>
            <person name="Riley R."/>
            <person name="Otillar R."/>
            <person name="Haridas S."/>
            <person name="Lipzen A."/>
            <person name="Grimwood J."/>
            <person name="Schmutz J."/>
            <person name="Clum A."/>
            <person name="Reid I.D."/>
            <person name="Moisan M.C."/>
            <person name="Butler G."/>
            <person name="Nguyen T.T.M."/>
            <person name="Dewar K."/>
            <person name="Conant G."/>
            <person name="Drula E."/>
            <person name="Henrissat B."/>
            <person name="Hansel C."/>
            <person name="Singer S."/>
            <person name="Hutchinson M.I."/>
            <person name="de Vries R.P."/>
            <person name="Natvig D.O."/>
            <person name="Powell A.J."/>
            <person name="Tsang A."/>
            <person name="Grigoriev I.V."/>
        </authorList>
    </citation>
    <scope>NUCLEOTIDE SEQUENCE [LARGE SCALE GENOMIC DNA]</scope>
    <source>
        <strain evidence="3 4">CBS 494.80</strain>
    </source>
</reference>
<feature type="region of interest" description="Disordered" evidence="1">
    <location>
        <begin position="341"/>
        <end position="381"/>
    </location>
</feature>
<evidence type="ECO:0000313" key="3">
    <source>
        <dbReference type="EMBL" id="KAL2069134.1"/>
    </source>
</evidence>
<sequence>MITLLPNDFKPLIVTQSDLVIASIAWGFTLGFGFLTTWTAFKQTTEVAQRYGFSKAHSPYIVMIWLEILVCLIFSIICWLHLNGNIPPSFAFFFVILTTWALQVQFLLQIIINRVAILLPDHMKALRIKIGVAVLITAINISVYAIWIPARLQISEKYIHINEIWDRCEKCIYLIADGALNYYFMRIVKTRLVRQGLVKYDRLVRFNQVIVVVSLAMDVLIIAMMSLNNGFVYMQFHPVAYMVKLNIEMSMAEMIARIALDKSNNMVDPMTRHQNPIVTQLTKTFGTSMDVNWRVNDSNATGSSARTGTGDITFNAKREVHVVVERRKSIEVDSVDANLSTKMWDERPDGGQEEAIPLTEQDSRKDFKQEASDNITGIERADGMGMTTKIWGPADNNNPKEYYS</sequence>
<dbReference type="Proteomes" id="UP001595075">
    <property type="component" value="Unassembled WGS sequence"/>
</dbReference>
<dbReference type="EMBL" id="JAZHXI010000008">
    <property type="protein sequence ID" value="KAL2069134.1"/>
    <property type="molecule type" value="Genomic_DNA"/>
</dbReference>
<evidence type="ECO:0000256" key="1">
    <source>
        <dbReference type="SAM" id="MobiDB-lite"/>
    </source>
</evidence>
<evidence type="ECO:0000256" key="2">
    <source>
        <dbReference type="SAM" id="Phobius"/>
    </source>
</evidence>
<dbReference type="PANTHER" id="PTHR35179:SF1">
    <property type="entry name" value="INTEGRAL MEMBRANE PROTEIN"/>
    <property type="match status" value="1"/>
</dbReference>
<organism evidence="3 4">
    <name type="scientific">Oculimacula yallundae</name>
    <dbReference type="NCBI Taxonomy" id="86028"/>
    <lineage>
        <taxon>Eukaryota</taxon>
        <taxon>Fungi</taxon>
        <taxon>Dikarya</taxon>
        <taxon>Ascomycota</taxon>
        <taxon>Pezizomycotina</taxon>
        <taxon>Leotiomycetes</taxon>
        <taxon>Helotiales</taxon>
        <taxon>Ploettnerulaceae</taxon>
        <taxon>Oculimacula</taxon>
    </lineage>
</organism>
<keyword evidence="2" id="KW-0472">Membrane</keyword>
<keyword evidence="2" id="KW-0812">Transmembrane</keyword>
<keyword evidence="4" id="KW-1185">Reference proteome</keyword>
<keyword evidence="2" id="KW-1133">Transmembrane helix</keyword>
<name>A0ABR4CHB3_9HELO</name>